<organism evidence="1 2">
    <name type="scientific">Parabacteroides gordonii MS-1 = DSM 23371</name>
    <dbReference type="NCBI Taxonomy" id="1203610"/>
    <lineage>
        <taxon>Bacteria</taxon>
        <taxon>Pseudomonadati</taxon>
        <taxon>Bacteroidota</taxon>
        <taxon>Bacteroidia</taxon>
        <taxon>Bacteroidales</taxon>
        <taxon>Tannerellaceae</taxon>
        <taxon>Parabacteroides</taxon>
    </lineage>
</organism>
<reference evidence="1 2" key="1">
    <citation type="submission" date="2013-04" db="EMBL/GenBank/DDBJ databases">
        <title>The Genome Sequence of Parabacteroides gordonii DSM 23371.</title>
        <authorList>
            <consortium name="The Broad Institute Genomics Platform"/>
            <person name="Earl A."/>
            <person name="Ward D."/>
            <person name="Feldgarden M."/>
            <person name="Gevers D."/>
            <person name="Martens E."/>
            <person name="Sakamoto M."/>
            <person name="Benno Y."/>
            <person name="Suzuki N."/>
            <person name="Matsunaga N."/>
            <person name="Koshihara K."/>
            <person name="Seki M."/>
            <person name="Komiya H."/>
            <person name="Walker B."/>
            <person name="Young S."/>
            <person name="Zeng Q."/>
            <person name="Gargeya S."/>
            <person name="Fitzgerald M."/>
            <person name="Haas B."/>
            <person name="Abouelleil A."/>
            <person name="Allen A.W."/>
            <person name="Alvarado L."/>
            <person name="Arachchi H.M."/>
            <person name="Berlin A.M."/>
            <person name="Chapman S.B."/>
            <person name="Gainer-Dewar J."/>
            <person name="Goldberg J."/>
            <person name="Griggs A."/>
            <person name="Gujja S."/>
            <person name="Hansen M."/>
            <person name="Howarth C."/>
            <person name="Imamovic A."/>
            <person name="Ireland A."/>
            <person name="Larimer J."/>
            <person name="McCowan C."/>
            <person name="Murphy C."/>
            <person name="Pearson M."/>
            <person name="Poon T.W."/>
            <person name="Priest M."/>
            <person name="Roberts A."/>
            <person name="Saif S."/>
            <person name="Shea T."/>
            <person name="Sisk P."/>
            <person name="Sykes S."/>
            <person name="Wortman J."/>
            <person name="Nusbaum C."/>
            <person name="Birren B."/>
        </authorList>
    </citation>
    <scope>NUCLEOTIDE SEQUENCE [LARGE SCALE GENOMIC DNA]</scope>
    <source>
        <strain evidence="1 2">MS-1</strain>
    </source>
</reference>
<dbReference type="AlphaFoldDB" id="A0A0F5JCR7"/>
<proteinExistence type="predicted"/>
<dbReference type="STRING" id="1203610.HMPREF1536_03015"/>
<sequence length="122" mass="13873">MIQKVYKGSDLMIELSLKDAEGTPYRINTTNGFSIKFFTTNPSNSIEGHYMAGEYSDIIEGDITDYMALNADDLEKLDDGILNYVYTIRTANSDFKDGFYDETVKGQTDLYIKSKLNCNEYL</sequence>
<gene>
    <name evidence="1" type="ORF">HMPREF1536_03015</name>
</gene>
<evidence type="ECO:0000313" key="1">
    <source>
        <dbReference type="EMBL" id="KKB55544.1"/>
    </source>
</evidence>
<evidence type="ECO:0000313" key="2">
    <source>
        <dbReference type="Proteomes" id="UP000033035"/>
    </source>
</evidence>
<dbReference type="PATRIC" id="fig|1203610.3.peg.3080"/>
<keyword evidence="2" id="KW-1185">Reference proteome</keyword>
<dbReference type="RefSeq" id="WP_028728741.1">
    <property type="nucleotide sequence ID" value="NZ_AUAE01000036.1"/>
</dbReference>
<name>A0A0F5JCR7_9BACT</name>
<protein>
    <submittedName>
        <fullName evidence="1">Uncharacterized protein</fullName>
    </submittedName>
</protein>
<accession>A0A0F5JCR7</accession>
<dbReference type="EMBL" id="AQHW01000015">
    <property type="protein sequence ID" value="KKB55544.1"/>
    <property type="molecule type" value="Genomic_DNA"/>
</dbReference>
<dbReference type="Proteomes" id="UP000033035">
    <property type="component" value="Unassembled WGS sequence"/>
</dbReference>
<dbReference type="HOGENOM" id="CLU_2128510_0_0_10"/>
<comment type="caution">
    <text evidence="1">The sequence shown here is derived from an EMBL/GenBank/DDBJ whole genome shotgun (WGS) entry which is preliminary data.</text>
</comment>